<sequence>MPKFLNTRRAVSELEDLIRNANEKLILVSPYLKLSKDFKELLQFRNSKDKITTIIFGKQELNPDEMKFLQGLRFVILKYYDDLHAKCYLNDDTMIITSLNLYEFSMANNKEMGVLIKKDDTADSCLFEEALNEVDYINQNSKRFEVGSSKSSYVKQTFSKPSERVDSRTANVNSKSTGYCIRTGSEIPFNPERPLSYEAFQVWNQFGDIDYPERFCHFSGEQSKGETSVRRPILYKNWQKARGYNVAL</sequence>
<dbReference type="InterPro" id="IPR059166">
    <property type="entry name" value="PLD-like_cat"/>
</dbReference>
<accession>A0ABS7CYI3</accession>
<dbReference type="InterPro" id="IPR025202">
    <property type="entry name" value="PLD-like_dom"/>
</dbReference>
<protein>
    <submittedName>
        <fullName evidence="2">Phospholipase D family protein</fullName>
    </submittedName>
</protein>
<dbReference type="EMBL" id="JAHYXK010000022">
    <property type="protein sequence ID" value="MBW7468918.1"/>
    <property type="molecule type" value="Genomic_DNA"/>
</dbReference>
<dbReference type="RefSeq" id="WP_219878792.1">
    <property type="nucleotide sequence ID" value="NZ_JAHYXK010000022.1"/>
</dbReference>
<evidence type="ECO:0000313" key="2">
    <source>
        <dbReference type="EMBL" id="MBW7468918.1"/>
    </source>
</evidence>
<proteinExistence type="predicted"/>
<organism evidence="2 3">
    <name type="scientific">Pontibacter aydingkolensis</name>
    <dbReference type="NCBI Taxonomy" id="1911536"/>
    <lineage>
        <taxon>Bacteria</taxon>
        <taxon>Pseudomonadati</taxon>
        <taxon>Bacteroidota</taxon>
        <taxon>Cytophagia</taxon>
        <taxon>Cytophagales</taxon>
        <taxon>Hymenobacteraceae</taxon>
        <taxon>Pontibacter</taxon>
    </lineage>
</organism>
<dbReference type="Proteomes" id="UP000813018">
    <property type="component" value="Unassembled WGS sequence"/>
</dbReference>
<evidence type="ECO:0000313" key="3">
    <source>
        <dbReference type="Proteomes" id="UP000813018"/>
    </source>
</evidence>
<keyword evidence="3" id="KW-1185">Reference proteome</keyword>
<dbReference type="SUPFAM" id="SSF56024">
    <property type="entry name" value="Phospholipase D/nuclease"/>
    <property type="match status" value="1"/>
</dbReference>
<reference evidence="2 3" key="1">
    <citation type="journal article" date="2016" name="Int. J. Syst. Evol. Microbiol.">
        <title>Pontibacter aydingkolensis sp. nov., isolated from soil of a salt lake.</title>
        <authorList>
            <person name="Osman G."/>
            <person name="Zhang T."/>
            <person name="Lou K."/>
            <person name="Gao Y."/>
            <person name="Chang W."/>
            <person name="Lin Q."/>
            <person name="Yang H.M."/>
            <person name="Huo X.D."/>
            <person name="Wang N."/>
        </authorList>
    </citation>
    <scope>NUCLEOTIDE SEQUENCE [LARGE SCALE GENOMIC DNA]</scope>
    <source>
        <strain evidence="2 3">KACC 19255</strain>
    </source>
</reference>
<gene>
    <name evidence="2" type="ORF">K0O23_17715</name>
</gene>
<comment type="caution">
    <text evidence="2">The sequence shown here is derived from an EMBL/GenBank/DDBJ whole genome shotgun (WGS) entry which is preliminary data.</text>
</comment>
<dbReference type="Pfam" id="PF13091">
    <property type="entry name" value="PLDc_2"/>
    <property type="match status" value="1"/>
</dbReference>
<dbReference type="Gene3D" id="3.30.870.10">
    <property type="entry name" value="Endonuclease Chain A"/>
    <property type="match status" value="1"/>
</dbReference>
<name>A0ABS7CYI3_9BACT</name>
<feature type="domain" description="Phospholipase D-like" evidence="1">
    <location>
        <begin position="15"/>
        <end position="123"/>
    </location>
</feature>
<dbReference type="CDD" id="cd09176">
    <property type="entry name" value="PLDc_unchar6"/>
    <property type="match status" value="1"/>
</dbReference>
<evidence type="ECO:0000259" key="1">
    <source>
        <dbReference type="Pfam" id="PF13091"/>
    </source>
</evidence>